<evidence type="ECO:0000313" key="1">
    <source>
        <dbReference type="EMBL" id="ACX96949.1"/>
    </source>
</evidence>
<dbReference type="Pfam" id="PF06258">
    <property type="entry name" value="Mito_fiss_Elm1"/>
    <property type="match status" value="1"/>
</dbReference>
<dbReference type="InterPro" id="IPR009367">
    <property type="entry name" value="Elm1-like"/>
</dbReference>
<accession>D0KW46</accession>
<name>D0KW46_HALNC</name>
<protein>
    <recommendedName>
        <fullName evidence="3">Nucleoside-diphosphate sugar epimerase</fullName>
    </recommendedName>
</protein>
<dbReference type="KEGG" id="hna:Hneap_2132"/>
<dbReference type="EMBL" id="CP001801">
    <property type="protein sequence ID" value="ACX96949.1"/>
    <property type="molecule type" value="Genomic_DNA"/>
</dbReference>
<dbReference type="HOGENOM" id="CLU_048241_0_0_6"/>
<dbReference type="SUPFAM" id="SSF53756">
    <property type="entry name" value="UDP-Glycosyltransferase/glycogen phosphorylase"/>
    <property type="match status" value="1"/>
</dbReference>
<evidence type="ECO:0008006" key="3">
    <source>
        <dbReference type="Google" id="ProtNLM"/>
    </source>
</evidence>
<gene>
    <name evidence="1" type="ordered locus">Hneap_2132</name>
</gene>
<dbReference type="PANTHER" id="PTHR33986:SF15">
    <property type="entry name" value="MITOCHONDRIAL FISSION PROTEIN ELM1"/>
    <property type="match status" value="1"/>
</dbReference>
<dbReference type="AlphaFoldDB" id="D0KW46"/>
<keyword evidence="2" id="KW-1185">Reference proteome</keyword>
<dbReference type="STRING" id="555778.Hneap_2132"/>
<dbReference type="OrthoDB" id="272235at2"/>
<proteinExistence type="predicted"/>
<organism evidence="1 2">
    <name type="scientific">Halothiobacillus neapolitanus (strain ATCC 23641 / DSM 15147 / CIP 104769 / NCIMB 8539 / c2)</name>
    <name type="common">Thiobacillus neapolitanus</name>
    <dbReference type="NCBI Taxonomy" id="555778"/>
    <lineage>
        <taxon>Bacteria</taxon>
        <taxon>Pseudomonadati</taxon>
        <taxon>Pseudomonadota</taxon>
        <taxon>Gammaproteobacteria</taxon>
        <taxon>Chromatiales</taxon>
        <taxon>Halothiobacillaceae</taxon>
        <taxon>Halothiobacillus</taxon>
    </lineage>
</organism>
<sequence>MSSKLHETSSQPKIWLLTNDAVGLRNQAVGLAEHIGWPFEVKLVNLTKPWRWLPGHWLPKAHTRLTPQSSQLKAPWPDIIISCGRLGAAAALGVKRASGGRVFTVHIQNPQMPHHLVDLIAPPRHDGLIGPNVVNTRGALHNVTPEKIEQAIAVQSERYPDLNSIKKNQPIIGVLIGGSNATATLTPEKSRTLIETLRKVAAEENAHLWVTASRRTGTENIAAMKAALAGTTHWFWNNEGSNPYHAILGMADYLIVTGDSVSMVSEAASTGKPVYTLDFDGYSGRLNDFHSALREEGVTRSFEGKLEQWQYAPVNDTPHVAQLVRERFHQHRST</sequence>
<dbReference type="PANTHER" id="PTHR33986">
    <property type="entry name" value="OS02G0535700 PROTEIN"/>
    <property type="match status" value="1"/>
</dbReference>
<dbReference type="eggNOG" id="COG3660">
    <property type="taxonomic scope" value="Bacteria"/>
</dbReference>
<reference evidence="1 2" key="1">
    <citation type="submission" date="2009-10" db="EMBL/GenBank/DDBJ databases">
        <title>Complete sequence of Halothiobacillus neapolitanus c2.</title>
        <authorList>
            <consortium name="US DOE Joint Genome Institute"/>
            <person name="Lucas S."/>
            <person name="Copeland A."/>
            <person name="Lapidus A."/>
            <person name="Glavina del Rio T."/>
            <person name="Tice H."/>
            <person name="Bruce D."/>
            <person name="Goodwin L."/>
            <person name="Pitluck S."/>
            <person name="Davenport K."/>
            <person name="Brettin T."/>
            <person name="Detter J.C."/>
            <person name="Han C."/>
            <person name="Tapia R."/>
            <person name="Larimer F."/>
            <person name="Land M."/>
            <person name="Hauser L."/>
            <person name="Kyrpides N."/>
            <person name="Mikhailova N."/>
            <person name="Kerfeld C."/>
            <person name="Cannon G."/>
            <person name="Heinhort S."/>
        </authorList>
    </citation>
    <scope>NUCLEOTIDE SEQUENCE [LARGE SCALE GENOMIC DNA]</scope>
    <source>
        <strain evidence="2">ATCC 23641 / c2</strain>
    </source>
</reference>
<dbReference type="Proteomes" id="UP000009102">
    <property type="component" value="Chromosome"/>
</dbReference>
<evidence type="ECO:0000313" key="2">
    <source>
        <dbReference type="Proteomes" id="UP000009102"/>
    </source>
</evidence>
<dbReference type="RefSeq" id="WP_012824981.1">
    <property type="nucleotide sequence ID" value="NC_013422.1"/>
</dbReference>